<evidence type="ECO:0000256" key="8">
    <source>
        <dbReference type="SAM" id="Phobius"/>
    </source>
</evidence>
<keyword evidence="10" id="KW-1185">Reference proteome</keyword>
<evidence type="ECO:0000256" key="5">
    <source>
        <dbReference type="ARBA" id="ARBA00023004"/>
    </source>
</evidence>
<keyword evidence="8" id="KW-0472">Membrane</keyword>
<dbReference type="OrthoDB" id="1470350at2759"/>
<dbReference type="GO" id="GO:0020037">
    <property type="term" value="F:heme binding"/>
    <property type="evidence" value="ECO:0007669"/>
    <property type="project" value="InterPro"/>
</dbReference>
<feature type="transmembrane region" description="Helical" evidence="8">
    <location>
        <begin position="124"/>
        <end position="145"/>
    </location>
</feature>
<dbReference type="PROSITE" id="PS00086">
    <property type="entry name" value="CYTOCHROME_P450"/>
    <property type="match status" value="1"/>
</dbReference>
<dbReference type="Gene3D" id="1.10.630.10">
    <property type="entry name" value="Cytochrome P450"/>
    <property type="match status" value="1"/>
</dbReference>
<dbReference type="InterPro" id="IPR050121">
    <property type="entry name" value="Cytochrome_P450_monoxygenase"/>
</dbReference>
<evidence type="ECO:0000256" key="4">
    <source>
        <dbReference type="ARBA" id="ARBA00022723"/>
    </source>
</evidence>
<feature type="binding site" description="axial binding residue" evidence="6">
    <location>
        <position position="465"/>
    </location>
    <ligand>
        <name>heme</name>
        <dbReference type="ChEBI" id="CHEBI:30413"/>
    </ligand>
    <ligandPart>
        <name>Fe</name>
        <dbReference type="ChEBI" id="CHEBI:18248"/>
    </ligandPart>
</feature>
<dbReference type="GO" id="GO:0016705">
    <property type="term" value="F:oxidoreductase activity, acting on paired donors, with incorporation or reduction of molecular oxygen"/>
    <property type="evidence" value="ECO:0007669"/>
    <property type="project" value="InterPro"/>
</dbReference>
<dbReference type="InterPro" id="IPR017972">
    <property type="entry name" value="Cyt_P450_CS"/>
</dbReference>
<evidence type="ECO:0000256" key="7">
    <source>
        <dbReference type="RuleBase" id="RU000461"/>
    </source>
</evidence>
<dbReference type="EMBL" id="KV875102">
    <property type="protein sequence ID" value="OIW25416.1"/>
    <property type="molecule type" value="Genomic_DNA"/>
</dbReference>
<comment type="similarity">
    <text evidence="2 7">Belongs to the cytochrome P450 family.</text>
</comment>
<dbReference type="GO" id="GO:0004497">
    <property type="term" value="F:monooxygenase activity"/>
    <property type="evidence" value="ECO:0007669"/>
    <property type="project" value="UniProtKB-KW"/>
</dbReference>
<gene>
    <name evidence="9" type="ORF">CONLIGDRAFT_582808</name>
</gene>
<sequence>MFLAYQAYRAFVYPYFVSPLRDLPGPKDHHFFVGQTIHQFTSGHPEEPFRSWMRKWPEVPLIRYFGFANSDAVLINSLQGYKEVLHTKCYSFVRTTGFRRLIQDIIGIGLVFAEGENHRRQRRALGGMTSLILNLALTQLGLFIVSNIKSYLPMFKEKAAGLAREFEKAIAHNGGLIEEQQADTSPVKDAYSRVTLDVIGIFALGMELKNLDTPTEFVQCYQIVFDPPRSGQILAAINMILPIRWLPFPKANRAFVEANARLREMIGQITQQRIDEMLAGKKDSYVQKYDAPNKDLLTYMIEEKYLAAKDKWTKEDLVEQVMNFVATGHETTASALTWATYALGVHHDITRRLRAEALELLKRSPDPSFTDIENLPYLNNFVRESLRIYCPVNGIPRLAIEDVVIAGTHIPKGTTVIPMPSVISFNPTIWGEDAEEFNPDRWDKLSGLATDPYAWAAFGHGPRSCIGKALAMLNFKTIIMELVTSFDFDAVNKGKVEVVNPAGQLRPQGGMWMKVTKAAETK</sequence>
<dbReference type="PRINTS" id="PR00463">
    <property type="entry name" value="EP450I"/>
</dbReference>
<dbReference type="InterPro" id="IPR036396">
    <property type="entry name" value="Cyt_P450_sf"/>
</dbReference>
<keyword evidence="7" id="KW-0560">Oxidoreductase</keyword>
<dbReference type="PANTHER" id="PTHR24305:SF166">
    <property type="entry name" value="CYTOCHROME P450 12A4, MITOCHONDRIAL-RELATED"/>
    <property type="match status" value="1"/>
</dbReference>
<dbReference type="Pfam" id="PF00067">
    <property type="entry name" value="p450"/>
    <property type="match status" value="1"/>
</dbReference>
<name>A0A1J7J6J7_9PEZI</name>
<evidence type="ECO:0000313" key="10">
    <source>
        <dbReference type="Proteomes" id="UP000182658"/>
    </source>
</evidence>
<dbReference type="InterPro" id="IPR001128">
    <property type="entry name" value="Cyt_P450"/>
</dbReference>
<dbReference type="GO" id="GO:0005506">
    <property type="term" value="F:iron ion binding"/>
    <property type="evidence" value="ECO:0007669"/>
    <property type="project" value="InterPro"/>
</dbReference>
<dbReference type="SUPFAM" id="SSF48264">
    <property type="entry name" value="Cytochrome P450"/>
    <property type="match status" value="1"/>
</dbReference>
<keyword evidence="4 6" id="KW-0479">Metal-binding</keyword>
<proteinExistence type="inferred from homology"/>
<dbReference type="PANTHER" id="PTHR24305">
    <property type="entry name" value="CYTOCHROME P450"/>
    <property type="match status" value="1"/>
</dbReference>
<dbReference type="PRINTS" id="PR00385">
    <property type="entry name" value="P450"/>
</dbReference>
<evidence type="ECO:0000256" key="1">
    <source>
        <dbReference type="ARBA" id="ARBA00001971"/>
    </source>
</evidence>
<evidence type="ECO:0000313" key="9">
    <source>
        <dbReference type="EMBL" id="OIW25416.1"/>
    </source>
</evidence>
<dbReference type="STRING" id="1408157.A0A1J7J6J7"/>
<keyword evidence="8" id="KW-0812">Transmembrane</keyword>
<keyword evidence="8" id="KW-1133">Transmembrane helix</keyword>
<evidence type="ECO:0000256" key="6">
    <source>
        <dbReference type="PIRSR" id="PIRSR602401-1"/>
    </source>
</evidence>
<accession>A0A1J7J6J7</accession>
<keyword evidence="7 9" id="KW-0503">Monooxygenase</keyword>
<evidence type="ECO:0000256" key="2">
    <source>
        <dbReference type="ARBA" id="ARBA00010617"/>
    </source>
</evidence>
<dbReference type="Proteomes" id="UP000182658">
    <property type="component" value="Unassembled WGS sequence"/>
</dbReference>
<dbReference type="InterPro" id="IPR002401">
    <property type="entry name" value="Cyt_P450_E_grp-I"/>
</dbReference>
<protein>
    <submittedName>
        <fullName evidence="9">Cytochrome p450 monooxygenase</fullName>
    </submittedName>
</protein>
<dbReference type="AlphaFoldDB" id="A0A1J7J6J7"/>
<keyword evidence="3 6" id="KW-0349">Heme</keyword>
<keyword evidence="5 6" id="KW-0408">Iron</keyword>
<dbReference type="InParanoid" id="A0A1J7J6J7"/>
<evidence type="ECO:0000256" key="3">
    <source>
        <dbReference type="ARBA" id="ARBA00022617"/>
    </source>
</evidence>
<organism evidence="9 10">
    <name type="scientific">Coniochaeta ligniaria NRRL 30616</name>
    <dbReference type="NCBI Taxonomy" id="1408157"/>
    <lineage>
        <taxon>Eukaryota</taxon>
        <taxon>Fungi</taxon>
        <taxon>Dikarya</taxon>
        <taxon>Ascomycota</taxon>
        <taxon>Pezizomycotina</taxon>
        <taxon>Sordariomycetes</taxon>
        <taxon>Sordariomycetidae</taxon>
        <taxon>Coniochaetales</taxon>
        <taxon>Coniochaetaceae</taxon>
        <taxon>Coniochaeta</taxon>
    </lineage>
</organism>
<comment type="cofactor">
    <cofactor evidence="1 6">
        <name>heme</name>
        <dbReference type="ChEBI" id="CHEBI:30413"/>
    </cofactor>
</comment>
<reference evidence="9 10" key="1">
    <citation type="submission" date="2016-10" db="EMBL/GenBank/DDBJ databases">
        <title>Draft genome sequence of Coniochaeta ligniaria NRRL30616, a lignocellulolytic fungus for bioabatement of inhibitors in plant biomass hydrolysates.</title>
        <authorList>
            <consortium name="DOE Joint Genome Institute"/>
            <person name="Jimenez D.J."/>
            <person name="Hector R.E."/>
            <person name="Riley R."/>
            <person name="Sun H."/>
            <person name="Grigoriev I.V."/>
            <person name="Van Elsas J.D."/>
            <person name="Nichols N.N."/>
        </authorList>
    </citation>
    <scope>NUCLEOTIDE SEQUENCE [LARGE SCALE GENOMIC DNA]</scope>
    <source>
        <strain evidence="9 10">NRRL 30616</strain>
    </source>
</reference>